<dbReference type="EMBL" id="RKQP01000005">
    <property type="protein sequence ID" value="RPE82641.1"/>
    <property type="molecule type" value="Genomic_DNA"/>
</dbReference>
<proteinExistence type="inferred from homology"/>
<feature type="domain" description="TonB-dependent receptor plug" evidence="12">
    <location>
        <begin position="66"/>
        <end position="169"/>
    </location>
</feature>
<evidence type="ECO:0000256" key="5">
    <source>
        <dbReference type="ARBA" id="ARBA00023077"/>
    </source>
</evidence>
<feature type="chain" id="PRO_5018014661" evidence="10">
    <location>
        <begin position="25"/>
        <end position="762"/>
    </location>
</feature>
<evidence type="ECO:0000256" key="1">
    <source>
        <dbReference type="ARBA" id="ARBA00004571"/>
    </source>
</evidence>
<keyword evidence="14" id="KW-1185">Reference proteome</keyword>
<dbReference type="PROSITE" id="PS52016">
    <property type="entry name" value="TONB_DEPENDENT_REC_3"/>
    <property type="match status" value="1"/>
</dbReference>
<feature type="domain" description="TonB-dependent receptor-like beta-barrel" evidence="11">
    <location>
        <begin position="243"/>
        <end position="713"/>
    </location>
</feature>
<dbReference type="AlphaFoldDB" id="A0A3N4VTY8"/>
<organism evidence="13 14">
    <name type="scientific">Vespertiliibacter pulmonis</name>
    <dbReference type="NCBI Taxonomy" id="1443036"/>
    <lineage>
        <taxon>Bacteria</taxon>
        <taxon>Pseudomonadati</taxon>
        <taxon>Pseudomonadota</taxon>
        <taxon>Gammaproteobacteria</taxon>
        <taxon>Pasteurellales</taxon>
        <taxon>Pasteurellaceae</taxon>
        <taxon>Vespertiliibacter</taxon>
    </lineage>
</organism>
<dbReference type="PANTHER" id="PTHR30069:SF50">
    <property type="entry name" value="TONB-DEPENDENT RECEPTOR HI_1217-RELATED"/>
    <property type="match status" value="1"/>
</dbReference>
<dbReference type="Proteomes" id="UP000281691">
    <property type="component" value="Unassembled WGS sequence"/>
</dbReference>
<evidence type="ECO:0000259" key="11">
    <source>
        <dbReference type="Pfam" id="PF00593"/>
    </source>
</evidence>
<reference evidence="13 14" key="1">
    <citation type="submission" date="2018-11" db="EMBL/GenBank/DDBJ databases">
        <title>Genomic Encyclopedia of Type Strains, Phase IV (KMG-IV): sequencing the most valuable type-strain genomes for metagenomic binning, comparative biology and taxonomic classification.</title>
        <authorList>
            <person name="Goeker M."/>
        </authorList>
    </citation>
    <scope>NUCLEOTIDE SEQUENCE [LARGE SCALE GENOMIC DNA]</scope>
    <source>
        <strain evidence="13 14">DSM 27238</strain>
    </source>
</reference>
<evidence type="ECO:0000313" key="14">
    <source>
        <dbReference type="Proteomes" id="UP000281691"/>
    </source>
</evidence>
<dbReference type="PANTHER" id="PTHR30069">
    <property type="entry name" value="TONB-DEPENDENT OUTER MEMBRANE RECEPTOR"/>
    <property type="match status" value="1"/>
</dbReference>
<dbReference type="InterPro" id="IPR012910">
    <property type="entry name" value="Plug_dom"/>
</dbReference>
<keyword evidence="4 8" id="KW-0812">Transmembrane</keyword>
<dbReference type="GO" id="GO:0044718">
    <property type="term" value="P:siderophore transmembrane transport"/>
    <property type="evidence" value="ECO:0007669"/>
    <property type="project" value="TreeGrafter"/>
</dbReference>
<evidence type="ECO:0000256" key="4">
    <source>
        <dbReference type="ARBA" id="ARBA00022692"/>
    </source>
</evidence>
<dbReference type="InterPro" id="IPR037066">
    <property type="entry name" value="Plug_dom_sf"/>
</dbReference>
<keyword evidence="2 8" id="KW-0813">Transport</keyword>
<dbReference type="GO" id="GO:0009279">
    <property type="term" value="C:cell outer membrane"/>
    <property type="evidence" value="ECO:0007669"/>
    <property type="project" value="UniProtKB-SubCell"/>
</dbReference>
<comment type="caution">
    <text evidence="13">The sequence shown here is derived from an EMBL/GenBank/DDBJ whole genome shotgun (WGS) entry which is preliminary data.</text>
</comment>
<dbReference type="InterPro" id="IPR039426">
    <property type="entry name" value="TonB-dep_rcpt-like"/>
</dbReference>
<keyword evidence="7 8" id="KW-0998">Cell outer membrane</keyword>
<evidence type="ECO:0000256" key="8">
    <source>
        <dbReference type="PROSITE-ProRule" id="PRU01360"/>
    </source>
</evidence>
<dbReference type="InterPro" id="IPR036942">
    <property type="entry name" value="Beta-barrel_TonB_sf"/>
</dbReference>
<comment type="similarity">
    <text evidence="8 9">Belongs to the TonB-dependent receptor family.</text>
</comment>
<dbReference type="Gene3D" id="2.170.130.10">
    <property type="entry name" value="TonB-dependent receptor, plug domain"/>
    <property type="match status" value="1"/>
</dbReference>
<keyword evidence="5 9" id="KW-0798">TonB box</keyword>
<dbReference type="SUPFAM" id="SSF56935">
    <property type="entry name" value="Porins"/>
    <property type="match status" value="1"/>
</dbReference>
<dbReference type="Pfam" id="PF07715">
    <property type="entry name" value="Plug"/>
    <property type="match status" value="1"/>
</dbReference>
<accession>A0A3N4VTY8</accession>
<evidence type="ECO:0000256" key="3">
    <source>
        <dbReference type="ARBA" id="ARBA00022452"/>
    </source>
</evidence>
<gene>
    <name evidence="13" type="ORF">EDC46_1579</name>
</gene>
<comment type="subcellular location">
    <subcellularLocation>
        <location evidence="1 8">Cell outer membrane</location>
        <topology evidence="1 8">Multi-pass membrane protein</topology>
    </subcellularLocation>
</comment>
<dbReference type="RefSeq" id="WP_170152442.1">
    <property type="nucleotide sequence ID" value="NZ_CP016615.1"/>
</dbReference>
<keyword evidence="13" id="KW-0675">Receptor</keyword>
<evidence type="ECO:0000259" key="12">
    <source>
        <dbReference type="Pfam" id="PF07715"/>
    </source>
</evidence>
<dbReference type="Pfam" id="PF00593">
    <property type="entry name" value="TonB_dep_Rec_b-barrel"/>
    <property type="match status" value="1"/>
</dbReference>
<evidence type="ECO:0000256" key="10">
    <source>
        <dbReference type="SAM" id="SignalP"/>
    </source>
</evidence>
<evidence type="ECO:0000313" key="13">
    <source>
        <dbReference type="EMBL" id="RPE82641.1"/>
    </source>
</evidence>
<keyword evidence="3 8" id="KW-1134">Transmembrane beta strand</keyword>
<dbReference type="GO" id="GO:0015344">
    <property type="term" value="F:siderophore uptake transmembrane transporter activity"/>
    <property type="evidence" value="ECO:0007669"/>
    <property type="project" value="TreeGrafter"/>
</dbReference>
<keyword evidence="6 8" id="KW-0472">Membrane</keyword>
<feature type="signal peptide" evidence="10">
    <location>
        <begin position="1"/>
        <end position="24"/>
    </location>
</feature>
<sequence>MQLNRVTKGILFACACMTSGQLLAENSNSESVTDELQFDTLVISAQKVTPKQQMFGTVGAVSSVGEEKQMRSLDSVIRALPGTFTNINPTQGTVSVNIRGLSGFGRVNSMIDGVPQTFYGTSSNSSSRYHQEEGGYGPSSSFGAMIDPNFLARIDIKRGGSNHGADGINALSGSANMRTIGVDDVVMEGNRVGVLSKLSYGSNGIGPNGMLALGGKYSLAEHNTLGAFFAYSGSKSKANYKRGDGSYSGENDYVRRLDQKPESWLSKIEWNTEAQKLLLTGRGYRNNVGGRDTKNKSYALDYEYNPTSDLVNLKLLASTNRSDQIYHDDANIWLLTKAKTRNQADYIDLNNSSIFHFGEADLSLNYGVNLLKNKYVKNATGIDQDNEVYTPFAPKGKQSLRSGYITSDLNYKDFGVKAGLIYTDSVTRGYKPPCDVSNINNTIIPSNCTPVGAAHMKLTAKALMPSITFSYKVSDWFEPFVSYSRSMRVPNIQEIFFSNEGAGSMNPFLKPEYARTVEVGFNTKKENVWVNDDFLGIKLVGYQRQMKDEIYSDSFYMDPNIGLTNKLTDDVLPSFHAQMYRNALDKLNHRGVELDFNYDAGFVFANLAYSYQKSQLPPDVTATVSTGFGTTSVTEMPKHTATLTLGGRLLDKKLELGSTFKYTGRSKRYLPSGLQVEDSDLLQELPKMPIIIDFYTTYQLNKNVLLKMSVQNLMNRNYVDALNSLNSTSSQLTGVDSNDNYVYSFSNAARGRTYLVGAEIRF</sequence>
<evidence type="ECO:0000256" key="9">
    <source>
        <dbReference type="RuleBase" id="RU003357"/>
    </source>
</evidence>
<keyword evidence="10" id="KW-0732">Signal</keyword>
<dbReference type="Gene3D" id="2.40.170.20">
    <property type="entry name" value="TonB-dependent receptor, beta-barrel domain"/>
    <property type="match status" value="1"/>
</dbReference>
<evidence type="ECO:0000256" key="6">
    <source>
        <dbReference type="ARBA" id="ARBA00023136"/>
    </source>
</evidence>
<protein>
    <submittedName>
        <fullName evidence="13">Hemoglobin/transferrin/lactoferrin receptor protein</fullName>
    </submittedName>
</protein>
<dbReference type="InterPro" id="IPR000531">
    <property type="entry name" value="Beta-barrel_TonB"/>
</dbReference>
<name>A0A3N4VTY8_9PAST</name>
<evidence type="ECO:0000256" key="7">
    <source>
        <dbReference type="ARBA" id="ARBA00023237"/>
    </source>
</evidence>
<evidence type="ECO:0000256" key="2">
    <source>
        <dbReference type="ARBA" id="ARBA00022448"/>
    </source>
</evidence>